<evidence type="ECO:0000256" key="7">
    <source>
        <dbReference type="HAMAP-Rule" id="MF_00607"/>
    </source>
</evidence>
<dbReference type="SUPFAM" id="SSF53335">
    <property type="entry name" value="S-adenosyl-L-methionine-dependent methyltransferases"/>
    <property type="match status" value="1"/>
</dbReference>
<dbReference type="InterPro" id="IPR020598">
    <property type="entry name" value="rRNA_Ade_methylase_Trfase_N"/>
</dbReference>
<dbReference type="InterPro" id="IPR029063">
    <property type="entry name" value="SAM-dependent_MTases_sf"/>
</dbReference>
<dbReference type="PANTHER" id="PTHR11727:SF7">
    <property type="entry name" value="DIMETHYLADENOSINE TRANSFERASE-RELATED"/>
    <property type="match status" value="1"/>
</dbReference>
<sequence>MPLYKPNELFAFLNSLGIRPKKGLSQNFLIDGNIIRKIAATAAASSDDVILEIGPGPGSLTECLLETGAQVIAVEKDNQLAEALIRLQTPAQTLQVHCEDILKFPIESVFKQELKAGKKAKVIANLPYHLTSSILAELAPLHAYFSTITVMVQEEVARRFTAMPGSREFSAFTLFLNFFSNPVYNFKVGKQCFYPAPKVDSAVMTLHLKSPPQVDQQGFFTLTRKAFEQRRKMIKSALKSIYEPEKVMQALEGIGINPLVRAEDLSLDDYLKLFAILKKTEG</sequence>
<dbReference type="GO" id="GO:0005829">
    <property type="term" value="C:cytosol"/>
    <property type="evidence" value="ECO:0007669"/>
    <property type="project" value="TreeGrafter"/>
</dbReference>
<dbReference type="Proteomes" id="UP000031307">
    <property type="component" value="Unassembled WGS sequence"/>
</dbReference>
<feature type="binding site" evidence="7 8">
    <location>
        <position position="125"/>
    </location>
    <ligand>
        <name>S-adenosyl-L-methionine</name>
        <dbReference type="ChEBI" id="CHEBI:59789"/>
    </ligand>
</feature>
<feature type="binding site" evidence="7 8">
    <location>
        <position position="54"/>
    </location>
    <ligand>
        <name>S-adenosyl-L-methionine</name>
        <dbReference type="ChEBI" id="CHEBI:59789"/>
    </ligand>
</feature>
<gene>
    <name evidence="7 10" type="primary">rsmA</name>
    <name evidence="7" type="synonym">ksgA</name>
    <name evidence="10" type="ORF">DB43_GU00270</name>
</gene>
<feature type="binding site" evidence="7 8">
    <location>
        <position position="100"/>
    </location>
    <ligand>
        <name>S-adenosyl-L-methionine</name>
        <dbReference type="ChEBI" id="CHEBI:59789"/>
    </ligand>
</feature>
<keyword evidence="6 7" id="KW-0694">RNA-binding</keyword>
<dbReference type="PROSITE" id="PS51689">
    <property type="entry name" value="SAM_RNA_A_N6_MT"/>
    <property type="match status" value="1"/>
</dbReference>
<dbReference type="PANTHER" id="PTHR11727">
    <property type="entry name" value="DIMETHYLADENOSINE TRANSFERASE"/>
    <property type="match status" value="1"/>
</dbReference>
<protein>
    <recommendedName>
        <fullName evidence="7">Ribosomal RNA small subunit methyltransferase A</fullName>
        <ecNumber evidence="7">2.1.1.182</ecNumber>
    </recommendedName>
    <alternativeName>
        <fullName evidence="7">16S rRNA (adenine(1518)-N(6)/adenine(1519)-N(6))-dimethyltransferase</fullName>
    </alternativeName>
    <alternativeName>
        <fullName evidence="7">16S rRNA dimethyladenosine transferase</fullName>
    </alternativeName>
    <alternativeName>
        <fullName evidence="7">16S rRNA dimethylase</fullName>
    </alternativeName>
    <alternativeName>
        <fullName evidence="7">S-adenosylmethionine-6-N', N'-adenosyl(rRNA) dimethyltransferase</fullName>
    </alternativeName>
</protein>
<comment type="function">
    <text evidence="7">Specifically dimethylates two adjacent adenosines (A1518 and A1519) in the loop of a conserved hairpin near the 3'-end of 16S rRNA in the 30S particle. May play a critical role in biogenesis of 30S subunits.</text>
</comment>
<proteinExistence type="inferred from homology"/>
<feature type="binding site" evidence="7 8">
    <location>
        <position position="75"/>
    </location>
    <ligand>
        <name>S-adenosyl-L-methionine</name>
        <dbReference type="ChEBI" id="CHEBI:59789"/>
    </ligand>
</feature>
<keyword evidence="2 7" id="KW-0698">rRNA processing</keyword>
<reference evidence="10 11" key="1">
    <citation type="journal article" date="2014" name="Mol. Biol. Evol.">
        <title>Massive expansion of Ubiquitination-related gene families within the Chlamydiae.</title>
        <authorList>
            <person name="Domman D."/>
            <person name="Collingro A."/>
            <person name="Lagkouvardos I."/>
            <person name="Gehre L."/>
            <person name="Weinmaier T."/>
            <person name="Rattei T."/>
            <person name="Subtil A."/>
            <person name="Horn M."/>
        </authorList>
    </citation>
    <scope>NUCLEOTIDE SEQUENCE [LARGE SCALE GENOMIC DNA]</scope>
    <source>
        <strain evidence="10 11">OEW1</strain>
    </source>
</reference>
<dbReference type="GO" id="GO:0003723">
    <property type="term" value="F:RNA binding"/>
    <property type="evidence" value="ECO:0007669"/>
    <property type="project" value="UniProtKB-UniRule"/>
</dbReference>
<comment type="caution">
    <text evidence="10">The sequence shown here is derived from an EMBL/GenBank/DDBJ whole genome shotgun (WGS) entry which is preliminary data.</text>
</comment>
<dbReference type="SMART" id="SM00650">
    <property type="entry name" value="rADc"/>
    <property type="match status" value="1"/>
</dbReference>
<dbReference type="PATRIC" id="fig|83552.4.peg.1724"/>
<evidence type="ECO:0000256" key="8">
    <source>
        <dbReference type="PROSITE-ProRule" id="PRU01026"/>
    </source>
</evidence>
<evidence type="ECO:0000256" key="1">
    <source>
        <dbReference type="ARBA" id="ARBA00022490"/>
    </source>
</evidence>
<feature type="binding site" evidence="7 8">
    <location>
        <position position="29"/>
    </location>
    <ligand>
        <name>S-adenosyl-L-methionine</name>
        <dbReference type="ChEBI" id="CHEBI:59789"/>
    </ligand>
</feature>
<dbReference type="FunFam" id="1.10.8.100:FF:000001">
    <property type="entry name" value="Ribosomal RNA small subunit methyltransferase A"/>
    <property type="match status" value="1"/>
</dbReference>
<name>A0A0C1EL15_9BACT</name>
<dbReference type="Gene3D" id="1.10.8.100">
    <property type="entry name" value="Ribosomal RNA adenine dimethylase-like, domain 2"/>
    <property type="match status" value="1"/>
</dbReference>
<keyword evidence="5 7" id="KW-0949">S-adenosyl-L-methionine</keyword>
<dbReference type="EMBL" id="JSAM01000090">
    <property type="protein sequence ID" value="KIA77134.1"/>
    <property type="molecule type" value="Genomic_DNA"/>
</dbReference>
<dbReference type="EC" id="2.1.1.182" evidence="7"/>
<evidence type="ECO:0000256" key="2">
    <source>
        <dbReference type="ARBA" id="ARBA00022552"/>
    </source>
</evidence>
<dbReference type="InterPro" id="IPR023165">
    <property type="entry name" value="rRNA_Ade_diMease-like_C"/>
</dbReference>
<dbReference type="InterPro" id="IPR020596">
    <property type="entry name" value="rRNA_Ade_Mease_Trfase_CS"/>
</dbReference>
<dbReference type="AlphaFoldDB" id="A0A0C1EL15"/>
<evidence type="ECO:0000256" key="3">
    <source>
        <dbReference type="ARBA" id="ARBA00022603"/>
    </source>
</evidence>
<feature type="domain" description="Ribosomal RNA adenine methylase transferase N-terminal" evidence="9">
    <location>
        <begin position="34"/>
        <end position="210"/>
    </location>
</feature>
<dbReference type="PROSITE" id="PS01131">
    <property type="entry name" value="RRNA_A_DIMETH"/>
    <property type="match status" value="1"/>
</dbReference>
<dbReference type="NCBIfam" id="TIGR00755">
    <property type="entry name" value="ksgA"/>
    <property type="match status" value="1"/>
</dbReference>
<dbReference type="Pfam" id="PF00398">
    <property type="entry name" value="RrnaAD"/>
    <property type="match status" value="1"/>
</dbReference>
<accession>A0A0C1EL15</accession>
<dbReference type="HAMAP" id="MF_00607">
    <property type="entry name" value="16SrRNA_methyltr_A"/>
    <property type="match status" value="1"/>
</dbReference>
<keyword evidence="4 7" id="KW-0808">Transferase</keyword>
<keyword evidence="3 7" id="KW-0489">Methyltransferase</keyword>
<feature type="binding site" evidence="7 8">
    <location>
        <position position="27"/>
    </location>
    <ligand>
        <name>S-adenosyl-L-methionine</name>
        <dbReference type="ChEBI" id="CHEBI:59789"/>
    </ligand>
</feature>
<comment type="subcellular location">
    <subcellularLocation>
        <location evidence="7">Cytoplasm</location>
    </subcellularLocation>
</comment>
<evidence type="ECO:0000256" key="5">
    <source>
        <dbReference type="ARBA" id="ARBA00022691"/>
    </source>
</evidence>
<dbReference type="InterPro" id="IPR001737">
    <property type="entry name" value="KsgA/Erm"/>
</dbReference>
<evidence type="ECO:0000259" key="9">
    <source>
        <dbReference type="SMART" id="SM00650"/>
    </source>
</evidence>
<dbReference type="InterPro" id="IPR011530">
    <property type="entry name" value="rRNA_adenine_dimethylase"/>
</dbReference>
<dbReference type="GO" id="GO:0052908">
    <property type="term" value="F:16S rRNA (adenine(1518)-N(6)/adenine(1519)-N(6))-dimethyltransferase activity"/>
    <property type="evidence" value="ECO:0007669"/>
    <property type="project" value="UniProtKB-EC"/>
</dbReference>
<dbReference type="Gene3D" id="3.40.50.150">
    <property type="entry name" value="Vaccinia Virus protein VP39"/>
    <property type="match status" value="1"/>
</dbReference>
<evidence type="ECO:0000313" key="11">
    <source>
        <dbReference type="Proteomes" id="UP000031307"/>
    </source>
</evidence>
<comment type="catalytic activity">
    <reaction evidence="7">
        <text>adenosine(1518)/adenosine(1519) in 16S rRNA + 4 S-adenosyl-L-methionine = N(6)-dimethyladenosine(1518)/N(6)-dimethyladenosine(1519) in 16S rRNA + 4 S-adenosyl-L-homocysteine + 4 H(+)</text>
        <dbReference type="Rhea" id="RHEA:19609"/>
        <dbReference type="Rhea" id="RHEA-COMP:10232"/>
        <dbReference type="Rhea" id="RHEA-COMP:10233"/>
        <dbReference type="ChEBI" id="CHEBI:15378"/>
        <dbReference type="ChEBI" id="CHEBI:57856"/>
        <dbReference type="ChEBI" id="CHEBI:59789"/>
        <dbReference type="ChEBI" id="CHEBI:74411"/>
        <dbReference type="ChEBI" id="CHEBI:74493"/>
        <dbReference type="EC" id="2.1.1.182"/>
    </reaction>
</comment>
<organism evidence="10 11">
    <name type="scientific">Parachlamydia acanthamoebae</name>
    <dbReference type="NCBI Taxonomy" id="83552"/>
    <lineage>
        <taxon>Bacteria</taxon>
        <taxon>Pseudomonadati</taxon>
        <taxon>Chlamydiota</taxon>
        <taxon>Chlamydiia</taxon>
        <taxon>Parachlamydiales</taxon>
        <taxon>Parachlamydiaceae</taxon>
        <taxon>Parachlamydia</taxon>
    </lineage>
</organism>
<evidence type="ECO:0000313" key="10">
    <source>
        <dbReference type="EMBL" id="KIA77134.1"/>
    </source>
</evidence>
<dbReference type="OMA" id="GMFQKEV"/>
<keyword evidence="1 7" id="KW-0963">Cytoplasm</keyword>
<evidence type="ECO:0000256" key="4">
    <source>
        <dbReference type="ARBA" id="ARBA00022679"/>
    </source>
</evidence>
<dbReference type="RefSeq" id="WP_006342144.1">
    <property type="nucleotide sequence ID" value="NZ_BAWW01000028.1"/>
</dbReference>
<comment type="similarity">
    <text evidence="7">Belongs to the class I-like SAM-binding methyltransferase superfamily. rRNA adenine N(6)-methyltransferase family. RsmA subfamily.</text>
</comment>
<evidence type="ECO:0000256" key="6">
    <source>
        <dbReference type="ARBA" id="ARBA00022884"/>
    </source>
</evidence>